<feature type="region of interest" description="Disordered" evidence="7">
    <location>
        <begin position="439"/>
        <end position="500"/>
    </location>
</feature>
<evidence type="ECO:0000256" key="5">
    <source>
        <dbReference type="ARBA" id="ARBA00023204"/>
    </source>
</evidence>
<dbReference type="InterPro" id="IPR048800">
    <property type="entry name" value="Cac1-like_C"/>
</dbReference>
<evidence type="ECO:0008006" key="13">
    <source>
        <dbReference type="Google" id="ProtNLM"/>
    </source>
</evidence>
<feature type="domain" description="Chromatin assembly factor 1 subunit A dimerization" evidence="9">
    <location>
        <begin position="408"/>
        <end position="482"/>
    </location>
</feature>
<feature type="domain" description="Chromatin assembly factor 1 p150 subunit acidic region" evidence="8">
    <location>
        <begin position="154"/>
        <end position="273"/>
    </location>
</feature>
<dbReference type="RefSeq" id="XP_025576325.1">
    <property type="nucleotide sequence ID" value="XM_025719271.1"/>
</dbReference>
<dbReference type="InterPro" id="IPR022043">
    <property type="entry name" value="CAF1A_DD"/>
</dbReference>
<dbReference type="Pfam" id="PF12253">
    <property type="entry name" value="CAF1A_dimeriz"/>
    <property type="match status" value="1"/>
</dbReference>
<evidence type="ECO:0000313" key="12">
    <source>
        <dbReference type="Proteomes" id="UP000249402"/>
    </source>
</evidence>
<evidence type="ECO:0000259" key="8">
    <source>
        <dbReference type="Pfam" id="PF11600"/>
    </source>
</evidence>
<evidence type="ECO:0000313" key="11">
    <source>
        <dbReference type="EMBL" id="RAL01998.1"/>
    </source>
</evidence>
<dbReference type="STRING" id="1448316.A0A395H526"/>
<dbReference type="GeneID" id="37224136"/>
<keyword evidence="12" id="KW-1185">Reference proteome</keyword>
<dbReference type="Proteomes" id="UP000249402">
    <property type="component" value="Unassembled WGS sequence"/>
</dbReference>
<dbReference type="GO" id="GO:0005634">
    <property type="term" value="C:nucleus"/>
    <property type="evidence" value="ECO:0007669"/>
    <property type="project" value="UniProtKB-SubCell"/>
</dbReference>
<evidence type="ECO:0000259" key="10">
    <source>
        <dbReference type="Pfam" id="PF21796"/>
    </source>
</evidence>
<dbReference type="GO" id="GO:0006281">
    <property type="term" value="P:DNA repair"/>
    <property type="evidence" value="ECO:0007669"/>
    <property type="project" value="UniProtKB-KW"/>
</dbReference>
<feature type="compositionally biased region" description="Polar residues" evidence="7">
    <location>
        <begin position="24"/>
        <end position="39"/>
    </location>
</feature>
<feature type="compositionally biased region" description="Basic and acidic residues" evidence="7">
    <location>
        <begin position="81"/>
        <end position="110"/>
    </location>
</feature>
<dbReference type="GO" id="GO:0006260">
    <property type="term" value="P:DNA replication"/>
    <property type="evidence" value="ECO:0007669"/>
    <property type="project" value="UniProtKB-KW"/>
</dbReference>
<dbReference type="PANTHER" id="PTHR15272:SF0">
    <property type="entry name" value="CHROMATIN ASSEMBLY FACTOR 1 SUBUNIT A"/>
    <property type="match status" value="1"/>
</dbReference>
<keyword evidence="5" id="KW-0234">DNA repair</keyword>
<keyword evidence="6" id="KW-0539">Nucleus</keyword>
<evidence type="ECO:0000256" key="1">
    <source>
        <dbReference type="ARBA" id="ARBA00004123"/>
    </source>
</evidence>
<feature type="compositionally biased region" description="Polar residues" evidence="7">
    <location>
        <begin position="265"/>
        <end position="300"/>
    </location>
</feature>
<dbReference type="GO" id="GO:0006334">
    <property type="term" value="P:nucleosome assembly"/>
    <property type="evidence" value="ECO:0007669"/>
    <property type="project" value="TreeGrafter"/>
</dbReference>
<evidence type="ECO:0000256" key="2">
    <source>
        <dbReference type="ARBA" id="ARBA00022705"/>
    </source>
</evidence>
<feature type="compositionally biased region" description="Acidic residues" evidence="7">
    <location>
        <begin position="447"/>
        <end position="493"/>
    </location>
</feature>
<evidence type="ECO:0000259" key="9">
    <source>
        <dbReference type="Pfam" id="PF12253"/>
    </source>
</evidence>
<keyword evidence="4" id="KW-0143">Chaperone</keyword>
<keyword evidence="2" id="KW-0235">DNA replication</keyword>
<feature type="compositionally biased region" description="Low complexity" evidence="7">
    <location>
        <begin position="7"/>
        <end position="23"/>
    </location>
</feature>
<dbReference type="InterPro" id="IPR021644">
    <property type="entry name" value="CAF-1_p150_acidic"/>
</dbReference>
<feature type="domain" description="Chromatin assembly factor 1 subunit Cac1-like C-terminal" evidence="10">
    <location>
        <begin position="608"/>
        <end position="663"/>
    </location>
</feature>
<dbReference type="GO" id="GO:0033186">
    <property type="term" value="C:CAF-1 complex"/>
    <property type="evidence" value="ECO:0007669"/>
    <property type="project" value="TreeGrafter"/>
</dbReference>
<evidence type="ECO:0000256" key="7">
    <source>
        <dbReference type="SAM" id="MobiDB-lite"/>
    </source>
</evidence>
<feature type="compositionally biased region" description="Basic and acidic residues" evidence="7">
    <location>
        <begin position="155"/>
        <end position="251"/>
    </location>
</feature>
<evidence type="ECO:0000256" key="4">
    <source>
        <dbReference type="ARBA" id="ARBA00023186"/>
    </source>
</evidence>
<gene>
    <name evidence="11" type="ORF">BO80DRAFT_424375</name>
</gene>
<keyword evidence="3" id="KW-0227">DNA damage</keyword>
<evidence type="ECO:0000256" key="3">
    <source>
        <dbReference type="ARBA" id="ARBA00022763"/>
    </source>
</evidence>
<accession>A0A395H526</accession>
<comment type="subcellular location">
    <subcellularLocation>
        <location evidence="1">Nucleus</location>
    </subcellularLocation>
</comment>
<dbReference type="Pfam" id="PF21796">
    <property type="entry name" value="Cac1_C"/>
    <property type="match status" value="1"/>
</dbReference>
<protein>
    <recommendedName>
        <fullName evidence="13">Chromatin assembly factor 1 subunit A</fullName>
    </recommendedName>
</protein>
<dbReference type="VEuPathDB" id="FungiDB:BO80DRAFT_424375"/>
<name>A0A395H526_9EURO</name>
<dbReference type="Pfam" id="PF11600">
    <property type="entry name" value="CAF1A_acidic"/>
    <property type="match status" value="1"/>
</dbReference>
<organism evidence="11 12">
    <name type="scientific">Aspergillus ibericus CBS 121593</name>
    <dbReference type="NCBI Taxonomy" id="1448316"/>
    <lineage>
        <taxon>Eukaryota</taxon>
        <taxon>Fungi</taxon>
        <taxon>Dikarya</taxon>
        <taxon>Ascomycota</taxon>
        <taxon>Pezizomycotina</taxon>
        <taxon>Eurotiomycetes</taxon>
        <taxon>Eurotiomycetidae</taxon>
        <taxon>Eurotiales</taxon>
        <taxon>Aspergillaceae</taxon>
        <taxon>Aspergillus</taxon>
        <taxon>Aspergillus subgen. Circumdati</taxon>
    </lineage>
</organism>
<feature type="compositionally biased region" description="Low complexity" evidence="7">
    <location>
        <begin position="111"/>
        <end position="144"/>
    </location>
</feature>
<evidence type="ECO:0000256" key="6">
    <source>
        <dbReference type="ARBA" id="ARBA00023242"/>
    </source>
</evidence>
<feature type="region of interest" description="Disordered" evidence="7">
    <location>
        <begin position="1"/>
        <end position="300"/>
    </location>
</feature>
<proteinExistence type="predicted"/>
<sequence>MSTSIDTATATATPNPANSPSANGLSPLSSNAFPTSMAPSASPARKRSIGDVDMDGVVRDQNTHTTTDVEMNMDGVVDVIPHADDKGSSEDNKENQDTRTKPCGPGDEKSSAGSLSASGSGTDSAPHSVAAPTGTNAAATASPAAKKRKLSPASKEAKQQEKEAKERQKLEEKAKKEEEKAKKEGEKRKREAEKEEEKRAKEEERKKREAEKEEERKKKEEKRKAKEEEKAAKEEEKRKKDEEKSKKERAQMKLNSFFAKPKTPAQPSTSNTTSSPIKSKSTGAGASTETTPDLGSTASDYQREFPDFFLQSHTTVAPPHRFQRDRESLHHTQEKVDAYLKTANEGLQAPVKFRPSDLFQIMPYKRRCGRLPASVKEILLQMQSLAEHPELREAAQKPHDLLKQVKMKSLRFNEDVRPPYQGTYSRSLPVSSARRMMRNPFRRELPDTDYDYDSEAEWEEPEEGEDLDSEEEEEGSEDGEDDMDGFLDDEDDHPLDGKRRLIVGDLEPVSTGIRWQEHGVDPELQVYRMETISDSVTFPIDPFSTVYWQKPRAAEPAPAAGLGRSTLHAFMGHTSSHKVPGSGPAPDSGAVAVLTTGRTKRTLPPEQLAEFKQVVNGSDLTKMGLIEILKKRFPKVSKDSLKDTLNSVATRVGQKEADKKWVCN</sequence>
<dbReference type="PANTHER" id="PTHR15272">
    <property type="entry name" value="CHROMATIN ASSEMBLY FACTOR 1 SUBUNIT A CAF-1 SUBUNIT A"/>
    <property type="match status" value="1"/>
</dbReference>
<dbReference type="AlphaFoldDB" id="A0A395H526"/>
<dbReference type="EMBL" id="KZ824433">
    <property type="protein sequence ID" value="RAL01998.1"/>
    <property type="molecule type" value="Genomic_DNA"/>
</dbReference>
<dbReference type="OrthoDB" id="79480at2759"/>
<reference evidence="11 12" key="1">
    <citation type="submission" date="2018-02" db="EMBL/GenBank/DDBJ databases">
        <title>The genomes of Aspergillus section Nigri reveals drivers in fungal speciation.</title>
        <authorList>
            <consortium name="DOE Joint Genome Institute"/>
            <person name="Vesth T.C."/>
            <person name="Nybo J."/>
            <person name="Theobald S."/>
            <person name="Brandl J."/>
            <person name="Frisvad J.C."/>
            <person name="Nielsen K.F."/>
            <person name="Lyhne E.K."/>
            <person name="Kogle M.E."/>
            <person name="Kuo A."/>
            <person name="Riley R."/>
            <person name="Clum A."/>
            <person name="Nolan M."/>
            <person name="Lipzen A."/>
            <person name="Salamov A."/>
            <person name="Henrissat B."/>
            <person name="Wiebenga A."/>
            <person name="De vries R.P."/>
            <person name="Grigoriev I.V."/>
            <person name="Mortensen U.H."/>
            <person name="Andersen M.R."/>
            <person name="Baker S.E."/>
        </authorList>
    </citation>
    <scope>NUCLEOTIDE SEQUENCE [LARGE SCALE GENOMIC DNA]</scope>
    <source>
        <strain evidence="11 12">CBS 121593</strain>
    </source>
</reference>